<gene>
    <name evidence="9" type="ORF">EUTSA_v10021765mg</name>
</gene>
<evidence type="ECO:0000256" key="7">
    <source>
        <dbReference type="RuleBase" id="RU367102"/>
    </source>
</evidence>
<dbReference type="GO" id="GO:0005576">
    <property type="term" value="C:extracellular region"/>
    <property type="evidence" value="ECO:0007669"/>
    <property type="project" value="UniProtKB-SubCell"/>
</dbReference>
<proteinExistence type="inferred from homology"/>
<keyword evidence="10" id="KW-1185">Reference proteome</keyword>
<evidence type="ECO:0000256" key="1">
    <source>
        <dbReference type="ARBA" id="ARBA00004613"/>
    </source>
</evidence>
<dbReference type="InterPro" id="IPR039455">
    <property type="entry name" value="EPFL"/>
</dbReference>
<evidence type="ECO:0000256" key="5">
    <source>
        <dbReference type="ARBA" id="ARBA00022729"/>
    </source>
</evidence>
<reference evidence="9 10" key="1">
    <citation type="journal article" date="2013" name="Front. Plant Sci.">
        <title>The Reference Genome of the Halophytic Plant Eutrema salsugineum.</title>
        <authorList>
            <person name="Yang R."/>
            <person name="Jarvis D.E."/>
            <person name="Chen H."/>
            <person name="Beilstein M.A."/>
            <person name="Grimwood J."/>
            <person name="Jenkins J."/>
            <person name="Shu S."/>
            <person name="Prochnik S."/>
            <person name="Xin M."/>
            <person name="Ma C."/>
            <person name="Schmutz J."/>
            <person name="Wing R.A."/>
            <person name="Mitchell-Olds T."/>
            <person name="Schumaker K.S."/>
            <person name="Wang X."/>
        </authorList>
    </citation>
    <scope>NUCLEOTIDE SEQUENCE [LARGE SCALE GENOMIC DNA]</scope>
</reference>
<keyword evidence="3 7" id="KW-0217">Developmental protein</keyword>
<comment type="subcellular location">
    <subcellularLocation>
        <location evidence="1 7">Secreted</location>
    </subcellularLocation>
</comment>
<dbReference type="AlphaFoldDB" id="V4M5M7"/>
<dbReference type="EMBL" id="KI517408">
    <property type="protein sequence ID" value="ESQ47578.1"/>
    <property type="molecule type" value="Genomic_DNA"/>
</dbReference>
<evidence type="ECO:0000256" key="3">
    <source>
        <dbReference type="ARBA" id="ARBA00022473"/>
    </source>
</evidence>
<dbReference type="GO" id="GO:0080086">
    <property type="term" value="P:stamen filament development"/>
    <property type="evidence" value="ECO:0007669"/>
    <property type="project" value="EnsemblPlants"/>
</dbReference>
<dbReference type="GO" id="GO:0010052">
    <property type="term" value="P:guard cell differentiation"/>
    <property type="evidence" value="ECO:0007669"/>
    <property type="project" value="UniProtKB-UniRule"/>
</dbReference>
<keyword evidence="8" id="KW-0472">Membrane</keyword>
<evidence type="ECO:0000256" key="6">
    <source>
        <dbReference type="ARBA" id="ARBA00023157"/>
    </source>
</evidence>
<dbReference type="Pfam" id="PF17181">
    <property type="entry name" value="EPF"/>
    <property type="match status" value="1"/>
</dbReference>
<comment type="similarity">
    <text evidence="2 7">Belongs to the plant cysteine rich small secretory peptide family. Epidermal patterning factor subfamily.</text>
</comment>
<evidence type="ECO:0000313" key="9">
    <source>
        <dbReference type="EMBL" id="ESQ47578.1"/>
    </source>
</evidence>
<keyword evidence="5" id="KW-0732">Signal</keyword>
<feature type="transmembrane region" description="Helical" evidence="8">
    <location>
        <begin position="30"/>
        <end position="52"/>
    </location>
</feature>
<keyword evidence="8" id="KW-1133">Transmembrane helix</keyword>
<dbReference type="KEGG" id="eus:EUTSA_v10021765mg"/>
<protein>
    <recommendedName>
        <fullName evidence="7">Epidermal patterning factor-like protein</fullName>
    </recommendedName>
</protein>
<keyword evidence="4 7" id="KW-0964">Secreted</keyword>
<dbReference type="OMA" id="PTLIVYA"/>
<dbReference type="GO" id="GO:0048481">
    <property type="term" value="P:plant ovule development"/>
    <property type="evidence" value="ECO:0007669"/>
    <property type="project" value="EnsemblPlants"/>
</dbReference>
<dbReference type="Proteomes" id="UP000030689">
    <property type="component" value="Unassembled WGS sequence"/>
</dbReference>
<dbReference type="Gramene" id="ESQ47578">
    <property type="protein sequence ID" value="ESQ47578"/>
    <property type="gene ID" value="EUTSA_v10021765mg"/>
</dbReference>
<evidence type="ECO:0000256" key="8">
    <source>
        <dbReference type="SAM" id="Phobius"/>
    </source>
</evidence>
<dbReference type="PANTHER" id="PTHR33109:SF4">
    <property type="entry name" value="EPIDERMAL PATTERNING FACTOR-LIKE PROTEIN 6"/>
    <property type="match status" value="1"/>
</dbReference>
<evidence type="ECO:0000256" key="2">
    <source>
        <dbReference type="ARBA" id="ARBA00008127"/>
    </source>
</evidence>
<comment type="function">
    <text evidence="7">Controls stomatal patterning.</text>
</comment>
<organism evidence="9 10">
    <name type="scientific">Eutrema salsugineum</name>
    <name type="common">Saltwater cress</name>
    <name type="synonym">Sisymbrium salsugineum</name>
    <dbReference type="NCBI Taxonomy" id="72664"/>
    <lineage>
        <taxon>Eukaryota</taxon>
        <taxon>Viridiplantae</taxon>
        <taxon>Streptophyta</taxon>
        <taxon>Embryophyta</taxon>
        <taxon>Tracheophyta</taxon>
        <taxon>Spermatophyta</taxon>
        <taxon>Magnoliopsida</taxon>
        <taxon>eudicotyledons</taxon>
        <taxon>Gunneridae</taxon>
        <taxon>Pentapetalae</taxon>
        <taxon>rosids</taxon>
        <taxon>malvids</taxon>
        <taxon>Brassicales</taxon>
        <taxon>Brassicaceae</taxon>
        <taxon>Eutremeae</taxon>
        <taxon>Eutrema</taxon>
    </lineage>
</organism>
<evidence type="ECO:0000313" key="10">
    <source>
        <dbReference type="Proteomes" id="UP000030689"/>
    </source>
</evidence>
<keyword evidence="6" id="KW-1015">Disulfide bond</keyword>
<dbReference type="STRING" id="72664.V4M5M7"/>
<evidence type="ECO:0000256" key="4">
    <source>
        <dbReference type="ARBA" id="ARBA00022525"/>
    </source>
</evidence>
<accession>V4M5M7</accession>
<dbReference type="eggNOG" id="ENOG502S3SX">
    <property type="taxonomic scope" value="Eukaryota"/>
</dbReference>
<name>V4M5M7_EUTSA</name>
<keyword evidence="8" id="KW-0812">Transmembrane</keyword>
<sequence length="126" mass="14055">MIEEEVLNPKPPPHRFWLMGVVLHRHHRRFIPTITVFAFIFLFSSSSAAVSLKSERLGQGPGLAGRIVDQKRLGGPGSAPPSCRSKCGKCEPCKAVHVPIQRGQITALEYYPEAWRCKCGNKIFMP</sequence>
<dbReference type="PANTHER" id="PTHR33109">
    <property type="entry name" value="EPIDERMAL PATTERNING FACTOR-LIKE PROTEIN 4"/>
    <property type="match status" value="1"/>
</dbReference>